<feature type="coiled-coil region" evidence="1">
    <location>
        <begin position="232"/>
        <end position="259"/>
    </location>
</feature>
<name>A0A8J2I155_9PLEO</name>
<dbReference type="AlphaFoldDB" id="A0A8J2I155"/>
<feature type="region of interest" description="Disordered" evidence="2">
    <location>
        <begin position="1"/>
        <end position="42"/>
    </location>
</feature>
<sequence length="275" mass="30581">MSTIEERSESGDRGSSPSSRDSSMDDDEHTPDHDSLGRSADDNSNIAAAFASLTSDHKDDIVVGEAFVDPVLTRNTGSIPPEDWRWPLSTWEIVNKKNINPLPHITAVPVVGLDEQNQTAVLQATDVPQLIPNASHPISQHPLSLRTTSPRPIPRRKRCKFGERFRRKRAEPIEPSPSLEDIIRIPEAVPRQRAAELLNTLILARYTHSRGISTEPTTASPMIVPQEPDGILQQHATDLHNALERLEALESAHEREEESLSSGGKSFWSQFSCFR</sequence>
<reference evidence="3" key="1">
    <citation type="submission" date="2021-05" db="EMBL/GenBank/DDBJ databases">
        <authorList>
            <person name="Stam R."/>
        </authorList>
    </citation>
    <scope>NUCLEOTIDE SEQUENCE</scope>
    <source>
        <strain evidence="3">CS162</strain>
    </source>
</reference>
<evidence type="ECO:0000256" key="1">
    <source>
        <dbReference type="SAM" id="Coils"/>
    </source>
</evidence>
<dbReference type="RefSeq" id="XP_043167670.1">
    <property type="nucleotide sequence ID" value="XM_043311735.1"/>
</dbReference>
<gene>
    <name evidence="3" type="ORF">ALTATR162_LOCUS4125</name>
</gene>
<dbReference type="OrthoDB" id="3695099at2759"/>
<organism evidence="3 4">
    <name type="scientific">Alternaria atra</name>
    <dbReference type="NCBI Taxonomy" id="119953"/>
    <lineage>
        <taxon>Eukaryota</taxon>
        <taxon>Fungi</taxon>
        <taxon>Dikarya</taxon>
        <taxon>Ascomycota</taxon>
        <taxon>Pezizomycotina</taxon>
        <taxon>Dothideomycetes</taxon>
        <taxon>Pleosporomycetidae</taxon>
        <taxon>Pleosporales</taxon>
        <taxon>Pleosporineae</taxon>
        <taxon>Pleosporaceae</taxon>
        <taxon>Alternaria</taxon>
        <taxon>Alternaria sect. Ulocladioides</taxon>
    </lineage>
</organism>
<feature type="compositionally biased region" description="Basic and acidic residues" evidence="2">
    <location>
        <begin position="30"/>
        <end position="41"/>
    </location>
</feature>
<evidence type="ECO:0000313" key="4">
    <source>
        <dbReference type="Proteomes" id="UP000676310"/>
    </source>
</evidence>
<evidence type="ECO:0000256" key="2">
    <source>
        <dbReference type="SAM" id="MobiDB-lite"/>
    </source>
</evidence>
<comment type="caution">
    <text evidence="3">The sequence shown here is derived from an EMBL/GenBank/DDBJ whole genome shotgun (WGS) entry which is preliminary data.</text>
</comment>
<proteinExistence type="predicted"/>
<protein>
    <submittedName>
        <fullName evidence="3">Uncharacterized protein</fullName>
    </submittedName>
</protein>
<evidence type="ECO:0000313" key="3">
    <source>
        <dbReference type="EMBL" id="CAG5156327.1"/>
    </source>
</evidence>
<dbReference type="GeneID" id="67015758"/>
<feature type="region of interest" description="Disordered" evidence="2">
    <location>
        <begin position="134"/>
        <end position="155"/>
    </location>
</feature>
<feature type="compositionally biased region" description="Polar residues" evidence="2">
    <location>
        <begin position="136"/>
        <end position="150"/>
    </location>
</feature>
<keyword evidence="1" id="KW-0175">Coiled coil</keyword>
<accession>A0A8J2I155</accession>
<keyword evidence="4" id="KW-1185">Reference proteome</keyword>
<dbReference type="EMBL" id="CAJRGZ010000017">
    <property type="protein sequence ID" value="CAG5156327.1"/>
    <property type="molecule type" value="Genomic_DNA"/>
</dbReference>
<feature type="compositionally biased region" description="Basic and acidic residues" evidence="2">
    <location>
        <begin position="1"/>
        <end position="12"/>
    </location>
</feature>
<dbReference type="Proteomes" id="UP000676310">
    <property type="component" value="Unassembled WGS sequence"/>
</dbReference>